<evidence type="ECO:0000313" key="3">
    <source>
        <dbReference type="EMBL" id="MBM7839148.1"/>
    </source>
</evidence>
<accession>A0ABS2SUD6</accession>
<organism evidence="3 4">
    <name type="scientific">Shouchella xiaoxiensis</name>
    <dbReference type="NCBI Taxonomy" id="766895"/>
    <lineage>
        <taxon>Bacteria</taxon>
        <taxon>Bacillati</taxon>
        <taxon>Bacillota</taxon>
        <taxon>Bacilli</taxon>
        <taxon>Bacillales</taxon>
        <taxon>Bacillaceae</taxon>
        <taxon>Shouchella</taxon>
    </lineage>
</organism>
<keyword evidence="4" id="KW-1185">Reference proteome</keyword>
<dbReference type="EMBL" id="JAFBCV010000007">
    <property type="protein sequence ID" value="MBM7839148.1"/>
    <property type="molecule type" value="Genomic_DNA"/>
</dbReference>
<keyword evidence="1" id="KW-0472">Membrane</keyword>
<keyword evidence="1" id="KW-0812">Transmembrane</keyword>
<keyword evidence="1" id="KW-1133">Transmembrane helix</keyword>
<feature type="transmembrane region" description="Helical" evidence="1">
    <location>
        <begin position="9"/>
        <end position="30"/>
    </location>
</feature>
<name>A0ABS2SUD6_9BACI</name>
<gene>
    <name evidence="3" type="ORF">JOC54_002419</name>
</gene>
<comment type="caution">
    <text evidence="3">The sequence shown here is derived from an EMBL/GenBank/DDBJ whole genome shotgun (WGS) entry which is preliminary data.</text>
</comment>
<dbReference type="InterPro" id="IPR029059">
    <property type="entry name" value="AB_hydrolase_5"/>
</dbReference>
<dbReference type="InterPro" id="IPR029058">
    <property type="entry name" value="AB_hydrolase_fold"/>
</dbReference>
<reference evidence="3" key="1">
    <citation type="submission" date="2021-01" db="EMBL/GenBank/DDBJ databases">
        <title>Genomic Encyclopedia of Type Strains, Phase IV (KMG-IV): sequencing the most valuable type-strain genomes for metagenomic binning, comparative biology and taxonomic classification.</title>
        <authorList>
            <person name="Goeker M."/>
        </authorList>
    </citation>
    <scope>NUCLEOTIDE SEQUENCE</scope>
    <source>
        <strain evidence="3">DSM 21943</strain>
    </source>
</reference>
<proteinExistence type="predicted"/>
<evidence type="ECO:0000259" key="2">
    <source>
        <dbReference type="Pfam" id="PF12695"/>
    </source>
</evidence>
<feature type="domain" description="Alpha/beta hydrolase fold-5" evidence="2">
    <location>
        <begin position="68"/>
        <end position="228"/>
    </location>
</feature>
<dbReference type="RefSeq" id="WP_204466472.1">
    <property type="nucleotide sequence ID" value="NZ_JAFBCV010000007.1"/>
</dbReference>
<protein>
    <recommendedName>
        <fullName evidence="2">Alpha/beta hydrolase fold-5 domain-containing protein</fullName>
    </recommendedName>
</protein>
<evidence type="ECO:0000313" key="4">
    <source>
        <dbReference type="Proteomes" id="UP001179280"/>
    </source>
</evidence>
<dbReference type="Gene3D" id="3.40.50.1820">
    <property type="entry name" value="alpha/beta hydrolase"/>
    <property type="match status" value="1"/>
</dbReference>
<evidence type="ECO:0000256" key="1">
    <source>
        <dbReference type="SAM" id="Phobius"/>
    </source>
</evidence>
<dbReference type="Proteomes" id="UP001179280">
    <property type="component" value="Unassembled WGS sequence"/>
</dbReference>
<sequence>MNKRFKKGLFIALGTVGALLLIGVIGIYIWTQQTYTAVEEIDQYTEQATEEGDWLVFEPGQSSQDKGFILYPGARVEPEAYSYLASMLTEKGYTVAIPSVRFNLAIADSNKADEMISASPINSWYIGGHSLGGVAAAMYASESTEQLSGLFFLASYPSIDLSESSLPVLSIYGENDGLTSEDDINESVNLLPEETDFFEIRGGNHAQFGMYGPQSGDNDASIEANEQQQRIAELLLEWANSQ</sequence>
<dbReference type="SUPFAM" id="SSF53474">
    <property type="entry name" value="alpha/beta-Hydrolases"/>
    <property type="match status" value="1"/>
</dbReference>
<dbReference type="Pfam" id="PF12695">
    <property type="entry name" value="Abhydrolase_5"/>
    <property type="match status" value="1"/>
</dbReference>